<dbReference type="EMBL" id="RCIY01000065">
    <property type="protein sequence ID" value="TGG81370.1"/>
    <property type="molecule type" value="Genomic_DNA"/>
</dbReference>
<name>A0A6C1CCM7_9ACTN</name>
<dbReference type="Gene3D" id="3.30.70.2390">
    <property type="match status" value="1"/>
</dbReference>
<sequence>MLTPPGLGGKYRIKGSRYPRMRRPRRRGRLIATTGLGVLTCAVLGWGTLQLVDIYSGADEPPADGAHARPADCASPAAAGPRARAGHASLPAPGTITVNVLNATSRTGLAKDTADALEKRGFRIGEVANAPAPLDGKVKGNGLVIGGPGTATASRLSVLAAQLDGARIRHDAHRDGKDLDLVLGKSFTKLTGKKAAEAALTKLSGPRSASSHEKAGTTC</sequence>
<proteinExistence type="predicted"/>
<dbReference type="AlphaFoldDB" id="A0A6C1CCM7"/>
<reference evidence="2 3" key="1">
    <citation type="submission" date="2018-10" db="EMBL/GenBank/DDBJ databases">
        <title>Isolation of pseudouridimycin from Streptomyces albus DSM 40763.</title>
        <authorList>
            <person name="Rosenqvist P."/>
            <person name="Metsae-Ketelae M."/>
            <person name="Virta P."/>
        </authorList>
    </citation>
    <scope>NUCLEOTIDE SEQUENCE [LARGE SCALE GENOMIC DNA]</scope>
    <source>
        <strain evidence="2 3">DSM 40763</strain>
    </source>
</reference>
<feature type="compositionally biased region" description="Low complexity" evidence="1">
    <location>
        <begin position="71"/>
        <end position="89"/>
    </location>
</feature>
<gene>
    <name evidence="2" type="ORF">D8771_18165</name>
</gene>
<dbReference type="Proteomes" id="UP000298111">
    <property type="component" value="Unassembled WGS sequence"/>
</dbReference>
<accession>A0A6C1CCM7</accession>
<comment type="caution">
    <text evidence="2">The sequence shown here is derived from an EMBL/GenBank/DDBJ whole genome shotgun (WGS) entry which is preliminary data.</text>
</comment>
<evidence type="ECO:0000313" key="2">
    <source>
        <dbReference type="EMBL" id="TGG81370.1"/>
    </source>
</evidence>
<evidence type="ECO:0000256" key="1">
    <source>
        <dbReference type="SAM" id="MobiDB-lite"/>
    </source>
</evidence>
<dbReference type="InterPro" id="IPR027381">
    <property type="entry name" value="LytR/CpsA/Psr_C"/>
</dbReference>
<organism evidence="2 3">
    <name type="scientific">Streptomyces albus</name>
    <dbReference type="NCBI Taxonomy" id="1888"/>
    <lineage>
        <taxon>Bacteria</taxon>
        <taxon>Bacillati</taxon>
        <taxon>Actinomycetota</taxon>
        <taxon>Actinomycetes</taxon>
        <taxon>Kitasatosporales</taxon>
        <taxon>Streptomycetaceae</taxon>
        <taxon>Streptomyces</taxon>
    </lineage>
</organism>
<dbReference type="Pfam" id="PF13399">
    <property type="entry name" value="LytR_C"/>
    <property type="match status" value="1"/>
</dbReference>
<evidence type="ECO:0000313" key="3">
    <source>
        <dbReference type="Proteomes" id="UP000298111"/>
    </source>
</evidence>
<protein>
    <submittedName>
        <fullName evidence="2">LytR family transcriptional regulator</fullName>
    </submittedName>
</protein>
<feature type="region of interest" description="Disordered" evidence="1">
    <location>
        <begin position="62"/>
        <end position="90"/>
    </location>
</feature>